<evidence type="ECO:0000256" key="2">
    <source>
        <dbReference type="ARBA" id="ARBA00023015"/>
    </source>
</evidence>
<evidence type="ECO:0000259" key="5">
    <source>
        <dbReference type="PROSITE" id="PS50931"/>
    </source>
</evidence>
<dbReference type="NCBIfam" id="NF008352">
    <property type="entry name" value="PRK11139.1"/>
    <property type="match status" value="1"/>
</dbReference>
<evidence type="ECO:0000313" key="7">
    <source>
        <dbReference type="Proteomes" id="UP000251075"/>
    </source>
</evidence>
<dbReference type="Pfam" id="PF03466">
    <property type="entry name" value="LysR_substrate"/>
    <property type="match status" value="1"/>
</dbReference>
<dbReference type="AlphaFoldDB" id="A0A364NYZ1"/>
<dbReference type="SUPFAM" id="SSF53850">
    <property type="entry name" value="Periplasmic binding protein-like II"/>
    <property type="match status" value="1"/>
</dbReference>
<keyword evidence="4" id="KW-0804">Transcription</keyword>
<evidence type="ECO:0000256" key="4">
    <source>
        <dbReference type="ARBA" id="ARBA00023163"/>
    </source>
</evidence>
<evidence type="ECO:0000256" key="1">
    <source>
        <dbReference type="ARBA" id="ARBA00009437"/>
    </source>
</evidence>
<keyword evidence="7" id="KW-1185">Reference proteome</keyword>
<dbReference type="Gene3D" id="1.10.10.10">
    <property type="entry name" value="Winged helix-like DNA-binding domain superfamily/Winged helix DNA-binding domain"/>
    <property type="match status" value="1"/>
</dbReference>
<comment type="similarity">
    <text evidence="1">Belongs to the LysR transcriptional regulatory family.</text>
</comment>
<dbReference type="FunFam" id="1.10.10.10:FF:000038">
    <property type="entry name" value="Glycine cleavage system transcriptional activator"/>
    <property type="match status" value="1"/>
</dbReference>
<protein>
    <submittedName>
        <fullName evidence="6">LysR family transcriptional regulator</fullName>
    </submittedName>
</protein>
<dbReference type="PROSITE" id="PS50931">
    <property type="entry name" value="HTH_LYSR"/>
    <property type="match status" value="1"/>
</dbReference>
<dbReference type="GO" id="GO:0003700">
    <property type="term" value="F:DNA-binding transcription factor activity"/>
    <property type="evidence" value="ECO:0007669"/>
    <property type="project" value="InterPro"/>
</dbReference>
<name>A0A364NYZ1_9PROT</name>
<evidence type="ECO:0000313" key="6">
    <source>
        <dbReference type="EMBL" id="RAU22127.1"/>
    </source>
</evidence>
<proteinExistence type="inferred from homology"/>
<dbReference type="Gene3D" id="3.40.190.10">
    <property type="entry name" value="Periplasmic binding protein-like II"/>
    <property type="match status" value="2"/>
</dbReference>
<organism evidence="6 7">
    <name type="scientific">Paramagnetospirillum kuznetsovii</name>
    <dbReference type="NCBI Taxonomy" id="2053833"/>
    <lineage>
        <taxon>Bacteria</taxon>
        <taxon>Pseudomonadati</taxon>
        <taxon>Pseudomonadota</taxon>
        <taxon>Alphaproteobacteria</taxon>
        <taxon>Rhodospirillales</taxon>
        <taxon>Magnetospirillaceae</taxon>
        <taxon>Paramagnetospirillum</taxon>
    </lineage>
</organism>
<dbReference type="Pfam" id="PF00126">
    <property type="entry name" value="HTH_1"/>
    <property type="match status" value="1"/>
</dbReference>
<dbReference type="InterPro" id="IPR036390">
    <property type="entry name" value="WH_DNA-bd_sf"/>
</dbReference>
<reference evidence="6 7" key="1">
    <citation type="submission" date="2017-11" db="EMBL/GenBank/DDBJ databases">
        <title>Draft genome sequence of magnetotactic bacterium Magnetospirillum kuznetsovii LBB-42.</title>
        <authorList>
            <person name="Grouzdev D.S."/>
            <person name="Rysina M.S."/>
            <person name="Baslerov R.V."/>
            <person name="Koziaeva V."/>
        </authorList>
    </citation>
    <scope>NUCLEOTIDE SEQUENCE [LARGE SCALE GENOMIC DNA]</scope>
    <source>
        <strain evidence="6 7">LBB-42</strain>
    </source>
</reference>
<keyword evidence="3" id="KW-0238">DNA-binding</keyword>
<keyword evidence="2" id="KW-0805">Transcription regulation</keyword>
<dbReference type="GO" id="GO:0043565">
    <property type="term" value="F:sequence-specific DNA binding"/>
    <property type="evidence" value="ECO:0007669"/>
    <property type="project" value="TreeGrafter"/>
</dbReference>
<feature type="domain" description="HTH lysR-type" evidence="5">
    <location>
        <begin position="6"/>
        <end position="63"/>
    </location>
</feature>
<dbReference type="InterPro" id="IPR036388">
    <property type="entry name" value="WH-like_DNA-bd_sf"/>
</dbReference>
<dbReference type="InterPro" id="IPR005119">
    <property type="entry name" value="LysR_subst-bd"/>
</dbReference>
<sequence>MSYRLPPLTTLRLFEAAARLMSFKLAADELAVTPSAVSHGIQTLEDWLGVKLFIRYNRSLGLTDAGAAYLPQVQQALDLLAKATENIPGRRPSGKLSVSSAPTFASRWLLPSLPRFQVLHPQIQVSIDTQARQVEFPRDGIDAAIRLAKGPWEGLYALKLSDEFLVPVCAPAIAAGISTAEDLARVTLLYNIAVSTDWPFWFEAKGVPAVTPQGSSNFDTIHMTTKAAIRGLGVAIGRLPMIQGEIDAGNLVAVLGPPVASPTAYWFVTGPDSLARPEVKAFRDWLRDELLSG</sequence>
<dbReference type="SUPFAM" id="SSF46785">
    <property type="entry name" value="Winged helix' DNA-binding domain"/>
    <property type="match status" value="1"/>
</dbReference>
<dbReference type="InterPro" id="IPR000847">
    <property type="entry name" value="LysR_HTH_N"/>
</dbReference>
<gene>
    <name evidence="6" type="ORF">CU669_09680</name>
</gene>
<dbReference type="EMBL" id="PGTO01000006">
    <property type="protein sequence ID" value="RAU22127.1"/>
    <property type="molecule type" value="Genomic_DNA"/>
</dbReference>
<dbReference type="PANTHER" id="PTHR30537">
    <property type="entry name" value="HTH-TYPE TRANSCRIPTIONAL REGULATOR"/>
    <property type="match status" value="1"/>
</dbReference>
<dbReference type="OrthoDB" id="9794694at2"/>
<comment type="caution">
    <text evidence="6">The sequence shown here is derived from an EMBL/GenBank/DDBJ whole genome shotgun (WGS) entry which is preliminary data.</text>
</comment>
<dbReference type="CDD" id="cd08432">
    <property type="entry name" value="PBP2_GcdR_TrpI_HvrB_AmpR_like"/>
    <property type="match status" value="1"/>
</dbReference>
<accession>A0A364NYZ1</accession>
<dbReference type="InterPro" id="IPR058163">
    <property type="entry name" value="LysR-type_TF_proteobact-type"/>
</dbReference>
<dbReference type="PANTHER" id="PTHR30537:SF74">
    <property type="entry name" value="HTH-TYPE TRANSCRIPTIONAL REGULATOR TRPI"/>
    <property type="match status" value="1"/>
</dbReference>
<dbReference type="GO" id="GO:0006351">
    <property type="term" value="P:DNA-templated transcription"/>
    <property type="evidence" value="ECO:0007669"/>
    <property type="project" value="TreeGrafter"/>
</dbReference>
<evidence type="ECO:0000256" key="3">
    <source>
        <dbReference type="ARBA" id="ARBA00023125"/>
    </source>
</evidence>
<dbReference type="Proteomes" id="UP000251075">
    <property type="component" value="Unassembled WGS sequence"/>
</dbReference>